<dbReference type="PANTHER" id="PTHR24279:SF120">
    <property type="entry name" value="CYTOCHROME P450"/>
    <property type="match status" value="1"/>
</dbReference>
<comment type="similarity">
    <text evidence="2 9">Belongs to the cytochrome P450 family.</text>
</comment>
<evidence type="ECO:0000313" key="10">
    <source>
        <dbReference type="EMBL" id="GFQ86560.1"/>
    </source>
</evidence>
<evidence type="ECO:0000256" key="2">
    <source>
        <dbReference type="ARBA" id="ARBA00010617"/>
    </source>
</evidence>
<keyword evidence="11" id="KW-1185">Reference proteome</keyword>
<dbReference type="GO" id="GO:0005506">
    <property type="term" value="F:iron ion binding"/>
    <property type="evidence" value="ECO:0007669"/>
    <property type="project" value="InterPro"/>
</dbReference>
<dbReference type="PROSITE" id="PS00086">
    <property type="entry name" value="CYTOCHROME_P450"/>
    <property type="match status" value="1"/>
</dbReference>
<accession>A0A8X6FPV2</accession>
<dbReference type="InterPro" id="IPR001128">
    <property type="entry name" value="Cyt_P450"/>
</dbReference>
<dbReference type="GO" id="GO:0016705">
    <property type="term" value="F:oxidoreductase activity, acting on paired donors, with incorporation or reduction of molecular oxygen"/>
    <property type="evidence" value="ECO:0007669"/>
    <property type="project" value="InterPro"/>
</dbReference>
<dbReference type="GO" id="GO:0020037">
    <property type="term" value="F:heme binding"/>
    <property type="evidence" value="ECO:0007669"/>
    <property type="project" value="InterPro"/>
</dbReference>
<dbReference type="PRINTS" id="PR00463">
    <property type="entry name" value="EP450I"/>
</dbReference>
<evidence type="ECO:0000256" key="7">
    <source>
        <dbReference type="ARBA" id="ARBA00023033"/>
    </source>
</evidence>
<dbReference type="Proteomes" id="UP000887116">
    <property type="component" value="Unassembled WGS sequence"/>
</dbReference>
<name>A0A8X6FPV2_TRICU</name>
<feature type="binding site" description="axial binding residue" evidence="8">
    <location>
        <position position="188"/>
    </location>
    <ligand>
        <name>heme</name>
        <dbReference type="ChEBI" id="CHEBI:30413"/>
    </ligand>
    <ligandPart>
        <name>Fe</name>
        <dbReference type="ChEBI" id="CHEBI:18248"/>
    </ligandPart>
</feature>
<evidence type="ECO:0000256" key="8">
    <source>
        <dbReference type="PIRSR" id="PIRSR602401-1"/>
    </source>
</evidence>
<dbReference type="Pfam" id="PF00067">
    <property type="entry name" value="p450"/>
    <property type="match status" value="1"/>
</dbReference>
<evidence type="ECO:0000256" key="5">
    <source>
        <dbReference type="ARBA" id="ARBA00023002"/>
    </source>
</evidence>
<proteinExistence type="inferred from homology"/>
<reference evidence="10" key="1">
    <citation type="submission" date="2020-07" db="EMBL/GenBank/DDBJ databases">
        <title>Multicomponent nature underlies the extraordinary mechanical properties of spider dragline silk.</title>
        <authorList>
            <person name="Kono N."/>
            <person name="Nakamura H."/>
            <person name="Mori M."/>
            <person name="Yoshida Y."/>
            <person name="Ohtoshi R."/>
            <person name="Malay A.D."/>
            <person name="Moran D.A.P."/>
            <person name="Tomita M."/>
            <person name="Numata K."/>
            <person name="Arakawa K."/>
        </authorList>
    </citation>
    <scope>NUCLEOTIDE SEQUENCE</scope>
</reference>
<keyword evidence="4 8" id="KW-0479">Metal-binding</keyword>
<dbReference type="PRINTS" id="PR00385">
    <property type="entry name" value="P450"/>
</dbReference>
<keyword evidence="7 9" id="KW-0503">Monooxygenase</keyword>
<dbReference type="InterPro" id="IPR036396">
    <property type="entry name" value="Cyt_P450_sf"/>
</dbReference>
<dbReference type="EMBL" id="BMAO01033029">
    <property type="protein sequence ID" value="GFQ86560.1"/>
    <property type="molecule type" value="Genomic_DNA"/>
</dbReference>
<sequence length="241" mass="26931">MRCLLDANLNPEGSCLANKLGADGASPKDILTLILDLFQGAMGTVPLTLTWALYHVSRCPDIQELARKDLLRIMPTKDSRYYESAGRRAELLFQASNASPIVQAILRETLRLSPPAIGNGRINSKDLILGGYLVPAGNMIVLQSQAACRLEEYFERPLEFIPDRFIHSEKYHKKGGVNRPFGFGPRACIGQPFAHGQSTLALSKVLRNFEVTYNREEVGVINRLHNEPDRPVIFKLDQIPY</sequence>
<dbReference type="SUPFAM" id="SSF48264">
    <property type="entry name" value="Cytochrome P450"/>
    <property type="match status" value="1"/>
</dbReference>
<evidence type="ECO:0000256" key="6">
    <source>
        <dbReference type="ARBA" id="ARBA00023004"/>
    </source>
</evidence>
<dbReference type="InterPro" id="IPR002401">
    <property type="entry name" value="Cyt_P450_E_grp-I"/>
</dbReference>
<protein>
    <submittedName>
        <fullName evidence="10">Cytochrome P450 302a1, mitochondrial</fullName>
    </submittedName>
</protein>
<keyword evidence="5 9" id="KW-0560">Oxidoreductase</keyword>
<dbReference type="Gene3D" id="1.10.630.10">
    <property type="entry name" value="Cytochrome P450"/>
    <property type="match status" value="1"/>
</dbReference>
<dbReference type="InterPro" id="IPR017972">
    <property type="entry name" value="Cyt_P450_CS"/>
</dbReference>
<gene>
    <name evidence="10" type="primary">dib</name>
    <name evidence="10" type="ORF">TNCT_707131</name>
</gene>
<evidence type="ECO:0000313" key="11">
    <source>
        <dbReference type="Proteomes" id="UP000887116"/>
    </source>
</evidence>
<evidence type="ECO:0000256" key="3">
    <source>
        <dbReference type="ARBA" id="ARBA00022617"/>
    </source>
</evidence>
<organism evidence="10 11">
    <name type="scientific">Trichonephila clavata</name>
    <name type="common">Joro spider</name>
    <name type="synonym">Nephila clavata</name>
    <dbReference type="NCBI Taxonomy" id="2740835"/>
    <lineage>
        <taxon>Eukaryota</taxon>
        <taxon>Metazoa</taxon>
        <taxon>Ecdysozoa</taxon>
        <taxon>Arthropoda</taxon>
        <taxon>Chelicerata</taxon>
        <taxon>Arachnida</taxon>
        <taxon>Araneae</taxon>
        <taxon>Araneomorphae</taxon>
        <taxon>Entelegynae</taxon>
        <taxon>Araneoidea</taxon>
        <taxon>Nephilidae</taxon>
        <taxon>Trichonephila</taxon>
    </lineage>
</organism>
<evidence type="ECO:0000256" key="4">
    <source>
        <dbReference type="ARBA" id="ARBA00022723"/>
    </source>
</evidence>
<dbReference type="GO" id="GO:0004497">
    <property type="term" value="F:monooxygenase activity"/>
    <property type="evidence" value="ECO:0007669"/>
    <property type="project" value="UniProtKB-KW"/>
</dbReference>
<comment type="cofactor">
    <cofactor evidence="1 8">
        <name>heme</name>
        <dbReference type="ChEBI" id="CHEBI:30413"/>
    </cofactor>
</comment>
<keyword evidence="6 8" id="KW-0408">Iron</keyword>
<dbReference type="InterPro" id="IPR050479">
    <property type="entry name" value="CYP11_CYP27_families"/>
</dbReference>
<dbReference type="AlphaFoldDB" id="A0A8X6FPV2"/>
<dbReference type="OrthoDB" id="3945418at2759"/>
<dbReference type="PANTHER" id="PTHR24279">
    <property type="entry name" value="CYTOCHROME P450"/>
    <property type="match status" value="1"/>
</dbReference>
<evidence type="ECO:0000256" key="9">
    <source>
        <dbReference type="RuleBase" id="RU000461"/>
    </source>
</evidence>
<keyword evidence="3 8" id="KW-0349">Heme</keyword>
<evidence type="ECO:0000256" key="1">
    <source>
        <dbReference type="ARBA" id="ARBA00001971"/>
    </source>
</evidence>
<comment type="caution">
    <text evidence="10">The sequence shown here is derived from an EMBL/GenBank/DDBJ whole genome shotgun (WGS) entry which is preliminary data.</text>
</comment>